<protein>
    <submittedName>
        <fullName evidence="1">Uncharacterized protein</fullName>
    </submittedName>
</protein>
<dbReference type="EMBL" id="CM004387">
    <property type="protein sequence ID" value="OAY60425.1"/>
    <property type="molecule type" value="Genomic_DNA"/>
</dbReference>
<dbReference type="AlphaFoldDB" id="A0A2C9WJM6"/>
<organism evidence="1">
    <name type="scientific">Manihot esculenta</name>
    <name type="common">Cassava</name>
    <name type="synonym">Jatropha manihot</name>
    <dbReference type="NCBI Taxonomy" id="3983"/>
    <lineage>
        <taxon>Eukaryota</taxon>
        <taxon>Viridiplantae</taxon>
        <taxon>Streptophyta</taxon>
        <taxon>Embryophyta</taxon>
        <taxon>Tracheophyta</taxon>
        <taxon>Spermatophyta</taxon>
        <taxon>Magnoliopsida</taxon>
        <taxon>eudicotyledons</taxon>
        <taxon>Gunneridae</taxon>
        <taxon>Pentapetalae</taxon>
        <taxon>rosids</taxon>
        <taxon>fabids</taxon>
        <taxon>Malpighiales</taxon>
        <taxon>Euphorbiaceae</taxon>
        <taxon>Crotonoideae</taxon>
        <taxon>Manihoteae</taxon>
        <taxon>Manihot</taxon>
    </lineage>
</organism>
<reference evidence="1" key="1">
    <citation type="submission" date="2016-02" db="EMBL/GenBank/DDBJ databases">
        <title>WGS assembly of Manihot esculenta.</title>
        <authorList>
            <person name="Bredeson J.V."/>
            <person name="Prochnik S.E."/>
            <person name="Lyons J.B."/>
            <person name="Schmutz J."/>
            <person name="Grimwood J."/>
            <person name="Vrebalov J."/>
            <person name="Bart R.S."/>
            <person name="Amuge T."/>
            <person name="Ferguson M.E."/>
            <person name="Green R."/>
            <person name="Putnam N."/>
            <person name="Stites J."/>
            <person name="Rounsley S."/>
            <person name="Rokhsar D.S."/>
        </authorList>
    </citation>
    <scope>NUCLEOTIDE SEQUENCE [LARGE SCALE GENOMIC DNA]</scope>
    <source>
        <tissue evidence="1">Leaf</tissue>
    </source>
</reference>
<gene>
    <name evidence="1" type="ORF">MANES_01G111500</name>
</gene>
<accession>A0A2C9WJM6</accession>
<evidence type="ECO:0000313" key="1">
    <source>
        <dbReference type="EMBL" id="OAY60425.1"/>
    </source>
</evidence>
<name>A0A2C9WJM6_MANES</name>
<sequence length="43" mass="5073">MIYIFNYVMHNQAVQSLCGMQKHLVSSVELQQWFLFACNCSLF</sequence>
<proteinExistence type="predicted"/>